<accession>A0ABQ9EWQ9</accession>
<evidence type="ECO:0000313" key="1">
    <source>
        <dbReference type="EMBL" id="KAJ8308037.1"/>
    </source>
</evidence>
<proteinExistence type="predicted"/>
<comment type="caution">
    <text evidence="1">The sequence shown here is derived from an EMBL/GenBank/DDBJ whole genome shotgun (WGS) entry which is preliminary data.</text>
</comment>
<organism evidence="1 2">
    <name type="scientific">Tegillarca granosa</name>
    <name type="common">Malaysian cockle</name>
    <name type="synonym">Anadara granosa</name>
    <dbReference type="NCBI Taxonomy" id="220873"/>
    <lineage>
        <taxon>Eukaryota</taxon>
        <taxon>Metazoa</taxon>
        <taxon>Spiralia</taxon>
        <taxon>Lophotrochozoa</taxon>
        <taxon>Mollusca</taxon>
        <taxon>Bivalvia</taxon>
        <taxon>Autobranchia</taxon>
        <taxon>Pteriomorphia</taxon>
        <taxon>Arcoida</taxon>
        <taxon>Arcoidea</taxon>
        <taxon>Arcidae</taxon>
        <taxon>Tegillarca</taxon>
    </lineage>
</organism>
<sequence>MPKRRNPFGEYSPMQLKTHVGTKEFNMSSCGEQNLKDVYERTRQLLFNAAQKNNAMVTDMNDNHVITPMDSPPQIYLTPPQPESGQLTLDSGGHLSGPVAMESTMSDAAVASKTSKEKSLNCTFCKKTSAKVKCNFCEKLSCRNCVQLCSACNGEFCQLCSTINYDEAMERIFCLNCEC</sequence>
<dbReference type="EMBL" id="JARBDR010000657">
    <property type="protein sequence ID" value="KAJ8308037.1"/>
    <property type="molecule type" value="Genomic_DNA"/>
</dbReference>
<reference evidence="1 2" key="1">
    <citation type="submission" date="2022-12" db="EMBL/GenBank/DDBJ databases">
        <title>Chromosome-level genome of Tegillarca granosa.</title>
        <authorList>
            <person name="Kim J."/>
        </authorList>
    </citation>
    <scope>NUCLEOTIDE SEQUENCE [LARGE SCALE GENOMIC DNA]</scope>
    <source>
        <strain evidence="1">Teg-2019</strain>
        <tissue evidence="1">Adductor muscle</tissue>
    </source>
</reference>
<protein>
    <recommendedName>
        <fullName evidence="3">Apoptosis regulatory protein Siva</fullName>
    </recommendedName>
</protein>
<name>A0ABQ9EWQ9_TEGGR</name>
<gene>
    <name evidence="1" type="ORF">KUTeg_012911</name>
</gene>
<dbReference type="PANTHER" id="PTHR14365">
    <property type="entry name" value="APOPTOSIS REGULATORY PROTEIN SIVA"/>
    <property type="match status" value="1"/>
</dbReference>
<dbReference type="InterPro" id="IPR022773">
    <property type="entry name" value="Siva"/>
</dbReference>
<evidence type="ECO:0008006" key="3">
    <source>
        <dbReference type="Google" id="ProtNLM"/>
    </source>
</evidence>
<dbReference type="Pfam" id="PF05458">
    <property type="entry name" value="Siva"/>
    <property type="match status" value="1"/>
</dbReference>
<keyword evidence="2" id="KW-1185">Reference proteome</keyword>
<dbReference type="Proteomes" id="UP001217089">
    <property type="component" value="Unassembled WGS sequence"/>
</dbReference>
<dbReference type="PANTHER" id="PTHR14365:SF1">
    <property type="entry name" value="APOPTOSIS REGULATORY PROTEIN SIVA"/>
    <property type="match status" value="1"/>
</dbReference>
<evidence type="ECO:0000313" key="2">
    <source>
        <dbReference type="Proteomes" id="UP001217089"/>
    </source>
</evidence>